<keyword evidence="2" id="KW-1185">Reference proteome</keyword>
<gene>
    <name evidence="1" type="ORF">PCOR1329_LOCUS76778</name>
</gene>
<dbReference type="EMBL" id="CAUYUJ010020565">
    <property type="protein sequence ID" value="CAK0899209.1"/>
    <property type="molecule type" value="Genomic_DNA"/>
</dbReference>
<evidence type="ECO:0000313" key="2">
    <source>
        <dbReference type="Proteomes" id="UP001189429"/>
    </source>
</evidence>
<reference evidence="1" key="1">
    <citation type="submission" date="2023-10" db="EMBL/GenBank/DDBJ databases">
        <authorList>
            <person name="Chen Y."/>
            <person name="Shah S."/>
            <person name="Dougan E. K."/>
            <person name="Thang M."/>
            <person name="Chan C."/>
        </authorList>
    </citation>
    <scope>NUCLEOTIDE SEQUENCE [LARGE SCALE GENOMIC DNA]</scope>
</reference>
<dbReference type="Proteomes" id="UP001189429">
    <property type="component" value="Unassembled WGS sequence"/>
</dbReference>
<accession>A0ABN9XHK5</accession>
<evidence type="ECO:0000313" key="1">
    <source>
        <dbReference type="EMBL" id="CAK0899209.1"/>
    </source>
</evidence>
<sequence length="52" mass="5896">MVHAGRRRFTRMIYDSTVSRRALRRGVRLRGPVEGTLVVETLLLGDLALRSS</sequence>
<comment type="caution">
    <text evidence="1">The sequence shown here is derived from an EMBL/GenBank/DDBJ whole genome shotgun (WGS) entry which is preliminary data.</text>
</comment>
<name>A0ABN9XHK5_9DINO</name>
<protein>
    <submittedName>
        <fullName evidence="1">Uncharacterized protein</fullName>
    </submittedName>
</protein>
<proteinExistence type="predicted"/>
<organism evidence="1 2">
    <name type="scientific">Prorocentrum cordatum</name>
    <dbReference type="NCBI Taxonomy" id="2364126"/>
    <lineage>
        <taxon>Eukaryota</taxon>
        <taxon>Sar</taxon>
        <taxon>Alveolata</taxon>
        <taxon>Dinophyceae</taxon>
        <taxon>Prorocentrales</taxon>
        <taxon>Prorocentraceae</taxon>
        <taxon>Prorocentrum</taxon>
    </lineage>
</organism>